<organism evidence="2 3">
    <name type="scientific">Caproicibacterium argilliputei</name>
    <dbReference type="NCBI Taxonomy" id="3030016"/>
    <lineage>
        <taxon>Bacteria</taxon>
        <taxon>Bacillati</taxon>
        <taxon>Bacillota</taxon>
        <taxon>Clostridia</taxon>
        <taxon>Eubacteriales</taxon>
        <taxon>Oscillospiraceae</taxon>
        <taxon>Caproicibacterium</taxon>
    </lineage>
</organism>
<dbReference type="AlphaFoldDB" id="A0AA97DCL9"/>
<sequence length="143" mass="16493">MIDFSDLYEELTAQQIAFYQFDVGEQKSATIEMRGRYAVFIDMASFPTLAESKRAIAHEIGHCATGCTHQVCSPLDLIEKHEFEANKWATERFLPYDEICTALAEGHIEPWQLAEYFGISEKAIRWALRYYIENRGLRFNVAS</sequence>
<evidence type="ECO:0000313" key="3">
    <source>
        <dbReference type="Proteomes" id="UP001300604"/>
    </source>
</evidence>
<gene>
    <name evidence="2" type="ORF">PXC00_03850</name>
</gene>
<accession>A0AA97DCL9</accession>
<keyword evidence="3" id="KW-1185">Reference proteome</keyword>
<dbReference type="KEGG" id="carl:PXC00_03850"/>
<evidence type="ECO:0000259" key="1">
    <source>
        <dbReference type="Pfam" id="PF06114"/>
    </source>
</evidence>
<name>A0AA97DCL9_9FIRM</name>
<dbReference type="InterPro" id="IPR010359">
    <property type="entry name" value="IrrE_HExxH"/>
</dbReference>
<reference evidence="2" key="1">
    <citation type="submission" date="2023-09" db="EMBL/GenBank/DDBJ databases">
        <authorList>
            <person name="Zeng C."/>
        </authorList>
    </citation>
    <scope>NUCLEOTIDE SEQUENCE</scope>
    <source>
        <strain evidence="2">ZCY20-5</strain>
    </source>
</reference>
<proteinExistence type="predicted"/>
<dbReference type="RefSeq" id="WP_275846848.1">
    <property type="nucleotide sequence ID" value="NZ_CP135996.1"/>
</dbReference>
<feature type="domain" description="IrrE N-terminal-like" evidence="1">
    <location>
        <begin position="49"/>
        <end position="125"/>
    </location>
</feature>
<dbReference type="EMBL" id="CP135996">
    <property type="protein sequence ID" value="WOC33021.1"/>
    <property type="molecule type" value="Genomic_DNA"/>
</dbReference>
<protein>
    <submittedName>
        <fullName evidence="2">ImmA/IrrE family metallo-endopeptidase</fullName>
    </submittedName>
</protein>
<reference evidence="2" key="2">
    <citation type="submission" date="2024-06" db="EMBL/GenBank/DDBJ databases">
        <title>Caproicibacterium argilliputei sp. nov, a novel caproic acid producing anaerobic bacterium isolated from pit mud.</title>
        <authorList>
            <person name="Xia S."/>
        </authorList>
    </citation>
    <scope>NUCLEOTIDE SEQUENCE</scope>
    <source>
        <strain evidence="2">ZCY20-5</strain>
    </source>
</reference>
<dbReference type="Pfam" id="PF06114">
    <property type="entry name" value="Peptidase_M78"/>
    <property type="match status" value="1"/>
</dbReference>
<dbReference type="Proteomes" id="UP001300604">
    <property type="component" value="Chromosome"/>
</dbReference>
<evidence type="ECO:0000313" key="2">
    <source>
        <dbReference type="EMBL" id="WOC33021.1"/>
    </source>
</evidence>